<dbReference type="OrthoDB" id="6537034at2"/>
<gene>
    <name evidence="1" type="ORF">SAMN05428963_11274</name>
</gene>
<dbReference type="EMBL" id="FUXL01000012">
    <property type="protein sequence ID" value="SKA29849.1"/>
    <property type="molecule type" value="Genomic_DNA"/>
</dbReference>
<dbReference type="SUPFAM" id="SSF50891">
    <property type="entry name" value="Cyclophilin-like"/>
    <property type="match status" value="1"/>
</dbReference>
<dbReference type="Gene3D" id="2.40.100.20">
    <property type="match status" value="1"/>
</dbReference>
<evidence type="ECO:0008006" key="3">
    <source>
        <dbReference type="Google" id="ProtNLM"/>
    </source>
</evidence>
<evidence type="ECO:0000313" key="1">
    <source>
        <dbReference type="EMBL" id="SKA29849.1"/>
    </source>
</evidence>
<dbReference type="RefSeq" id="WP_078709459.1">
    <property type="nucleotide sequence ID" value="NZ_FUXL01000012.1"/>
</dbReference>
<name>A0A1T4SNN7_9HYPH</name>
<dbReference type="AlphaFoldDB" id="A0A1T4SNN7"/>
<protein>
    <recommendedName>
        <fullName evidence="3">Cyclophilin TM1367-like domain-containing protein</fullName>
    </recommendedName>
</protein>
<dbReference type="Proteomes" id="UP000190135">
    <property type="component" value="Unassembled WGS sequence"/>
</dbReference>
<sequence>MRLAIEIEGKEICKIEVWEDKVPIIAKELREKLPMKTMLQHGKLNGDLIFFTLPIVAPWENLHVTGDLGKERIKQYGTAAGTVCFYSPRQQFCIVYGDDTSDEPLPISYIGEVVEGQMQLRVTGMETWFDQGRVLEMKVID</sequence>
<evidence type="ECO:0000313" key="2">
    <source>
        <dbReference type="Proteomes" id="UP000190135"/>
    </source>
</evidence>
<dbReference type="STRING" id="1365950.SAMN05428963_11274"/>
<reference evidence="1 2" key="1">
    <citation type="submission" date="2017-02" db="EMBL/GenBank/DDBJ databases">
        <authorList>
            <person name="Peterson S.W."/>
        </authorList>
    </citation>
    <scope>NUCLEOTIDE SEQUENCE [LARGE SCALE GENOMIC DNA]</scope>
    <source>
        <strain evidence="1 2">USBA 369</strain>
    </source>
</reference>
<organism evidence="1 2">
    <name type="scientific">Consotaella salsifontis</name>
    <dbReference type="NCBI Taxonomy" id="1365950"/>
    <lineage>
        <taxon>Bacteria</taxon>
        <taxon>Pseudomonadati</taxon>
        <taxon>Pseudomonadota</taxon>
        <taxon>Alphaproteobacteria</taxon>
        <taxon>Hyphomicrobiales</taxon>
        <taxon>Aurantimonadaceae</taxon>
        <taxon>Consotaella</taxon>
    </lineage>
</organism>
<proteinExistence type="predicted"/>
<keyword evidence="2" id="KW-1185">Reference proteome</keyword>
<accession>A0A1T4SNN7</accession>
<dbReference type="InterPro" id="IPR029000">
    <property type="entry name" value="Cyclophilin-like_dom_sf"/>
</dbReference>